<evidence type="ECO:0000256" key="1">
    <source>
        <dbReference type="ARBA" id="ARBA00010876"/>
    </source>
</evidence>
<dbReference type="AlphaFoldDB" id="A0A382L750"/>
<dbReference type="GO" id="GO:0000455">
    <property type="term" value="P:enzyme-directed rRNA pseudouridine synthesis"/>
    <property type="evidence" value="ECO:0007669"/>
    <property type="project" value="TreeGrafter"/>
</dbReference>
<dbReference type="SUPFAM" id="SSF55174">
    <property type="entry name" value="Alpha-L RNA-binding motif"/>
    <property type="match status" value="1"/>
</dbReference>
<feature type="non-terminal residue" evidence="4">
    <location>
        <position position="105"/>
    </location>
</feature>
<comment type="similarity">
    <text evidence="1">Belongs to the pseudouridine synthase RluA family.</text>
</comment>
<dbReference type="Gene3D" id="3.10.290.10">
    <property type="entry name" value="RNA-binding S4 domain"/>
    <property type="match status" value="1"/>
</dbReference>
<dbReference type="PANTHER" id="PTHR21600">
    <property type="entry name" value="MITOCHONDRIAL RNA PSEUDOURIDINE SYNTHASE"/>
    <property type="match status" value="1"/>
</dbReference>
<dbReference type="Gene3D" id="3.30.2350.10">
    <property type="entry name" value="Pseudouridine synthase"/>
    <property type="match status" value="1"/>
</dbReference>
<evidence type="ECO:0000256" key="2">
    <source>
        <dbReference type="ARBA" id="ARBA00023235"/>
    </source>
</evidence>
<dbReference type="PANTHER" id="PTHR21600:SF87">
    <property type="entry name" value="RNA PSEUDOURIDYLATE SYNTHASE DOMAIN-CONTAINING PROTEIN 1"/>
    <property type="match status" value="1"/>
</dbReference>
<dbReference type="CDD" id="cd00165">
    <property type="entry name" value="S4"/>
    <property type="match status" value="1"/>
</dbReference>
<evidence type="ECO:0000259" key="3">
    <source>
        <dbReference type="SMART" id="SM00363"/>
    </source>
</evidence>
<organism evidence="4">
    <name type="scientific">marine metagenome</name>
    <dbReference type="NCBI Taxonomy" id="408172"/>
    <lineage>
        <taxon>unclassified sequences</taxon>
        <taxon>metagenomes</taxon>
        <taxon>ecological metagenomes</taxon>
    </lineage>
</organism>
<dbReference type="GO" id="GO:0009982">
    <property type="term" value="F:pseudouridine synthase activity"/>
    <property type="evidence" value="ECO:0007669"/>
    <property type="project" value="TreeGrafter"/>
</dbReference>
<gene>
    <name evidence="4" type="ORF">METZ01_LOCUS285622</name>
</gene>
<reference evidence="4" key="1">
    <citation type="submission" date="2018-05" db="EMBL/GenBank/DDBJ databases">
        <authorList>
            <person name="Lanie J.A."/>
            <person name="Ng W.-L."/>
            <person name="Kazmierczak K.M."/>
            <person name="Andrzejewski T.M."/>
            <person name="Davidsen T.M."/>
            <person name="Wayne K.J."/>
            <person name="Tettelin H."/>
            <person name="Glass J.I."/>
            <person name="Rusch D."/>
            <person name="Podicherti R."/>
            <person name="Tsui H.-C.T."/>
            <person name="Winkler M.E."/>
        </authorList>
    </citation>
    <scope>NUCLEOTIDE SEQUENCE</scope>
</reference>
<dbReference type="PROSITE" id="PS50889">
    <property type="entry name" value="S4"/>
    <property type="match status" value="1"/>
</dbReference>
<dbReference type="GO" id="GO:0003723">
    <property type="term" value="F:RNA binding"/>
    <property type="evidence" value="ECO:0007669"/>
    <property type="project" value="InterPro"/>
</dbReference>
<dbReference type="InterPro" id="IPR050188">
    <property type="entry name" value="RluA_PseudoU_synthase"/>
</dbReference>
<name>A0A382L750_9ZZZZ</name>
<feature type="domain" description="RNA-binding S4" evidence="3">
    <location>
        <begin position="6"/>
        <end position="66"/>
    </location>
</feature>
<keyword evidence="2" id="KW-0413">Isomerase</keyword>
<proteinExistence type="inferred from homology"/>
<dbReference type="InterPro" id="IPR036986">
    <property type="entry name" value="S4_RNA-bd_sf"/>
</dbReference>
<accession>A0A382L750</accession>
<evidence type="ECO:0000313" key="4">
    <source>
        <dbReference type="EMBL" id="SVC32768.1"/>
    </source>
</evidence>
<sequence>VNQSHLRLDQYLVQQLPDYSRSKIQNFIKQGQVTINGETGKPSQILKGNETVECNFEHDTVDESIIPEQMSLDISYEDDHLVVINKPSGLVVHPGSGNHTGTLLN</sequence>
<dbReference type="EMBL" id="UINC01085326">
    <property type="protein sequence ID" value="SVC32768.1"/>
    <property type="molecule type" value="Genomic_DNA"/>
</dbReference>
<protein>
    <recommendedName>
        <fullName evidence="3">RNA-binding S4 domain-containing protein</fullName>
    </recommendedName>
</protein>
<dbReference type="InterPro" id="IPR002942">
    <property type="entry name" value="S4_RNA-bd"/>
</dbReference>
<dbReference type="Pfam" id="PF01479">
    <property type="entry name" value="S4"/>
    <property type="match status" value="1"/>
</dbReference>
<feature type="non-terminal residue" evidence="4">
    <location>
        <position position="1"/>
    </location>
</feature>
<dbReference type="SMART" id="SM00363">
    <property type="entry name" value="S4"/>
    <property type="match status" value="1"/>
</dbReference>